<accession>A0ABV9CA57</accession>
<feature type="domain" description="Endonuclease/exonuclease/phosphatase" evidence="2">
    <location>
        <begin position="985"/>
        <end position="1266"/>
    </location>
</feature>
<dbReference type="Pfam" id="PF25275">
    <property type="entry name" value="Golvesin_C"/>
    <property type="match status" value="1"/>
</dbReference>
<dbReference type="Pfam" id="PF03372">
    <property type="entry name" value="Exo_endo_phos"/>
    <property type="match status" value="1"/>
</dbReference>
<evidence type="ECO:0000313" key="4">
    <source>
        <dbReference type="EMBL" id="MFC4529442.1"/>
    </source>
</evidence>
<feature type="chain" id="PRO_5046006266" description="Endonuclease/exonuclease/phosphatase domain-containing protein" evidence="1">
    <location>
        <begin position="28"/>
        <end position="1278"/>
    </location>
</feature>
<dbReference type="Proteomes" id="UP001596004">
    <property type="component" value="Unassembled WGS sequence"/>
</dbReference>
<name>A0ABV9CA57_9ACTN</name>
<dbReference type="InterPro" id="IPR005135">
    <property type="entry name" value="Endo/exonuclease/phosphatase"/>
</dbReference>
<dbReference type="InterPro" id="IPR023346">
    <property type="entry name" value="Lysozyme-like_dom_sf"/>
</dbReference>
<keyword evidence="5" id="KW-1185">Reference proteome</keyword>
<feature type="signal peptide" evidence="1">
    <location>
        <begin position="1"/>
        <end position="27"/>
    </location>
</feature>
<keyword evidence="1" id="KW-0732">Signal</keyword>
<sequence>MRARLLRGMTLGGLLAGLLGVQPVALAAAPGPGPEEDVRALPVAATAPAAVPAADRARILGERWQDSTDRALLATGDATGFHILAADATTGYAWRTVSTLGEPGVETDRWIGNMCVTASGRRAVVVYAPRTFTNDERLFDRGGFTAVVDLTTGDVTRLPVRSSLAYFTPACGAGEQAVLTQGGDTDLGRTRLIRVDAEKARIGARIEVPGQLTSAVPVADGIVAADSGALVRVAGDGSRRVLAATQGVAFDVTADAAGGVVYLERSGADRARARRVPVPAKGRAVPATLASNSLAGLDVTAGRGGRVFVLGAGTFATSARGVSGLDAPPGSRPSLDGELVVTSVLPVTSPVTGPAVTGQPRPKRLAVKATATKTRTATAFTVTPEAGAAPVGESRLQAAPMASPTDPADFAERYCSVPRNDPRNQVMQPKPRQVEWAVDQAVSGTLNVSRPANWKNLGMPAYTPQGLFPPRALVGGGAVPAQIMLGIAAQESNLWQAARFAVPGVTANPLIGNYYGLDIYDADTSDDWTIRWSDADCGYGVTQVTDGMRLAGKEKPGETAMPYQTQRAVALDFATNVAAGLRILQDKWNQTRSAGLVVNNGDISKIENWFFAVWAYNSGFYPQSEAGQNGGAWGVGWANNPDNPKYPANRDAFLDRTYEDAAHPQHWPYPEKVLGWAGHPVEVLESPDVLVSGYRPAWWNGDEITAPKNRSEVKPPPHKFCDTSNNCVPGATYPPTDPDVIGEPAGPCDHKNAAGLRDLKCWYHQPATWKSDCAYSCGNELLRFDPGYAYQEDGTAYPPNCSLSGLPSGAKIIDDLPDGTPSIRPNCDRTWTNQGTFTFQYHPDSNGNYPGKADTHQIGGGFGGHFWFTHTRTAQDEGGRLRVDATWRLNQSITGLWKVLVALPDHGAQTTKARYVVRTANGERVSTLSQPGSGNRWASLGTFRFNNQPDVQLSSVTPDGDGTEDIAFDAVAFVPVPSATTVDVLHWNLAGGAKNDGEYDVVERLVQEVQARNPEVISLNEVCLRQFEHTIVRLREIGYQMAGYYHASNLTVPDCTVPPDTRVSAGNAVLVRGSMVSHQGWVFNSDDELEERSARPGESLLGVDRSVACVVARLPGAGRDLKACSTHLQQENKDASNPYEVAEKQVREMRRVFGPEARTMPLILAGDFNLRVPPSNGALDTIYADPAGTGEFNEVDQERDCGENGSCVPRQSGGPTHWGNELSGNQPQKIDYVFASRWHLYVPPGRVQHLTDVGTCGDDDHPCSDHYIFRSQVLLPNS</sequence>
<dbReference type="SUPFAM" id="SSF56219">
    <property type="entry name" value="DNase I-like"/>
    <property type="match status" value="1"/>
</dbReference>
<evidence type="ECO:0000259" key="2">
    <source>
        <dbReference type="Pfam" id="PF03372"/>
    </source>
</evidence>
<reference evidence="5" key="1">
    <citation type="journal article" date="2019" name="Int. J. Syst. Evol. Microbiol.">
        <title>The Global Catalogue of Microorganisms (GCM) 10K type strain sequencing project: providing services to taxonomists for standard genome sequencing and annotation.</title>
        <authorList>
            <consortium name="The Broad Institute Genomics Platform"/>
            <consortium name="The Broad Institute Genome Sequencing Center for Infectious Disease"/>
            <person name="Wu L."/>
            <person name="Ma J."/>
        </authorList>
    </citation>
    <scope>NUCLEOTIDE SEQUENCE [LARGE SCALE GENOMIC DNA]</scope>
    <source>
        <strain evidence="5">CGMCC 4.7132</strain>
    </source>
</reference>
<dbReference type="SUPFAM" id="SSF53955">
    <property type="entry name" value="Lysozyme-like"/>
    <property type="match status" value="1"/>
</dbReference>
<proteinExistence type="predicted"/>
<feature type="domain" description="Golvesin/Xly CBD-like" evidence="3">
    <location>
        <begin position="879"/>
        <end position="974"/>
    </location>
</feature>
<dbReference type="InterPro" id="IPR033803">
    <property type="entry name" value="CBD-like_Golvesin-Xly"/>
</dbReference>
<protein>
    <recommendedName>
        <fullName evidence="6">Endonuclease/exonuclease/phosphatase domain-containing protein</fullName>
    </recommendedName>
</protein>
<evidence type="ECO:0000256" key="1">
    <source>
        <dbReference type="SAM" id="SignalP"/>
    </source>
</evidence>
<organism evidence="4 5">
    <name type="scientific">Sphaerisporangium dianthi</name>
    <dbReference type="NCBI Taxonomy" id="1436120"/>
    <lineage>
        <taxon>Bacteria</taxon>
        <taxon>Bacillati</taxon>
        <taxon>Actinomycetota</taxon>
        <taxon>Actinomycetes</taxon>
        <taxon>Streptosporangiales</taxon>
        <taxon>Streptosporangiaceae</taxon>
        <taxon>Sphaerisporangium</taxon>
    </lineage>
</organism>
<evidence type="ECO:0008006" key="6">
    <source>
        <dbReference type="Google" id="ProtNLM"/>
    </source>
</evidence>
<dbReference type="InterPro" id="IPR036691">
    <property type="entry name" value="Endo/exonu/phosph_ase_sf"/>
</dbReference>
<dbReference type="Gene3D" id="3.60.10.10">
    <property type="entry name" value="Endonuclease/exonuclease/phosphatase"/>
    <property type="match status" value="1"/>
</dbReference>
<dbReference type="EMBL" id="JBHSFP010000001">
    <property type="protein sequence ID" value="MFC4529442.1"/>
    <property type="molecule type" value="Genomic_DNA"/>
</dbReference>
<comment type="caution">
    <text evidence="4">The sequence shown here is derived from an EMBL/GenBank/DDBJ whole genome shotgun (WGS) entry which is preliminary data.</text>
</comment>
<evidence type="ECO:0000313" key="5">
    <source>
        <dbReference type="Proteomes" id="UP001596004"/>
    </source>
</evidence>
<gene>
    <name evidence="4" type="ORF">ACFO60_01605</name>
</gene>
<evidence type="ECO:0000259" key="3">
    <source>
        <dbReference type="Pfam" id="PF25275"/>
    </source>
</evidence>